<dbReference type="GO" id="GO:0017057">
    <property type="term" value="F:6-phosphogluconolactonase activity"/>
    <property type="evidence" value="ECO:0007669"/>
    <property type="project" value="TreeGrafter"/>
</dbReference>
<reference evidence="3 5" key="1">
    <citation type="submission" date="2016-10" db="EMBL/GenBank/DDBJ databases">
        <authorList>
            <person name="de Groot N.N."/>
        </authorList>
    </citation>
    <scope>NUCLEOTIDE SEQUENCE [LARGE SCALE GENOMIC DNA]</scope>
    <source>
        <strain evidence="3 5">M79</strain>
    </source>
</reference>
<dbReference type="PANTHER" id="PTHR30344">
    <property type="entry name" value="6-PHOSPHOGLUCONOLACTONASE-RELATED"/>
    <property type="match status" value="1"/>
</dbReference>
<accession>A0A1I4HP15</accession>
<protein>
    <submittedName>
        <fullName evidence="3">6-phosphogluconolactonase</fullName>
    </submittedName>
    <submittedName>
        <fullName evidence="2">Lactonase family protein</fullName>
    </submittedName>
</protein>
<organism evidence="3 5">
    <name type="scientific">Lactococcus garvieae</name>
    <dbReference type="NCBI Taxonomy" id="1363"/>
    <lineage>
        <taxon>Bacteria</taxon>
        <taxon>Bacillati</taxon>
        <taxon>Bacillota</taxon>
        <taxon>Bacilli</taxon>
        <taxon>Lactobacillales</taxon>
        <taxon>Streptococcaceae</taxon>
        <taxon>Lactococcus</taxon>
    </lineage>
</organism>
<dbReference type="EMBL" id="JARYTV010000009">
    <property type="protein sequence ID" value="MDH7960590.1"/>
    <property type="molecule type" value="Genomic_DNA"/>
</dbReference>
<name>A0A1I4HP15_9LACT</name>
<dbReference type="InterPro" id="IPR011048">
    <property type="entry name" value="Haem_d1_sf"/>
</dbReference>
<dbReference type="RefSeq" id="WP_074751412.1">
    <property type="nucleotide sequence ID" value="NZ_AP026069.1"/>
</dbReference>
<dbReference type="InterPro" id="IPR019405">
    <property type="entry name" value="Lactonase_7-beta_prop"/>
</dbReference>
<dbReference type="GO" id="GO:0005829">
    <property type="term" value="C:cytosol"/>
    <property type="evidence" value="ECO:0007669"/>
    <property type="project" value="TreeGrafter"/>
</dbReference>
<dbReference type="Pfam" id="PF10282">
    <property type="entry name" value="Lactonase"/>
    <property type="match status" value="1"/>
</dbReference>
<dbReference type="InterPro" id="IPR050282">
    <property type="entry name" value="Cycloisomerase_2"/>
</dbReference>
<reference evidence="2" key="3">
    <citation type="submission" date="2023-04" db="EMBL/GenBank/DDBJ databases">
        <title>Genomic analysis of Lactococcus garvieae isolates.</title>
        <authorList>
            <person name="Zhanghang C."/>
        </authorList>
    </citation>
    <scope>NUCLEOTIDE SEQUENCE</scope>
    <source>
        <strain evidence="2">ZB-1</strain>
    </source>
</reference>
<dbReference type="Proteomes" id="UP001217324">
    <property type="component" value="Chromosome"/>
</dbReference>
<dbReference type="EMBL" id="CP118627">
    <property type="protein sequence ID" value="WEA13618.1"/>
    <property type="molecule type" value="Genomic_DNA"/>
</dbReference>
<dbReference type="AlphaFoldDB" id="A0A1I4HP15"/>
<proteinExistence type="inferred from homology"/>
<evidence type="ECO:0000313" key="4">
    <source>
        <dbReference type="EMBL" id="WEA13618.1"/>
    </source>
</evidence>
<evidence type="ECO:0000313" key="3">
    <source>
        <dbReference type="EMBL" id="SFL43291.1"/>
    </source>
</evidence>
<evidence type="ECO:0000256" key="1">
    <source>
        <dbReference type="ARBA" id="ARBA00005564"/>
    </source>
</evidence>
<dbReference type="OrthoDB" id="9790815at2"/>
<comment type="similarity">
    <text evidence="1">Belongs to the cycloisomerase 2 family.</text>
</comment>
<sequence length="346" mass="38115">MREKILVGGYTKRESKGIYSFDLDIAKEELSNLTEVAHIQNATYFALDKAKQHLYTCAADENGGGIAALSYKRGKTELLNYVTSVGAPLCYVAVDNERGFVYGANYHLGEIRVYKIQKNGSLTLTDTVKHEGEGSKVHPGQERPHVHYTDLTPDGRLVTCDLGTDEITVYDVVGEEGKLSLVSLYRMPAGTGVRHLTFHPNGKIAYAIGEFSSTVTVLSYNEEKGRFAALETISTLPVDFEGTKSASALRLSSDGAFLYASNRGHNSIAIYSVSPLGTKITLEDIVKTEGETPRDFNFNSTEDFIIVAHQDSDNISLFRRNRKTGMLTLKQKDFYSPEGTCILPTL</sequence>
<dbReference type="PANTHER" id="PTHR30344:SF1">
    <property type="entry name" value="6-PHOSPHOGLUCONOLACTONASE"/>
    <property type="match status" value="1"/>
</dbReference>
<evidence type="ECO:0000313" key="5">
    <source>
        <dbReference type="Proteomes" id="UP000181969"/>
    </source>
</evidence>
<gene>
    <name evidence="4" type="ORF">PWF74_08950</name>
    <name evidence="2" type="ORF">QHR29_08970</name>
    <name evidence="3" type="ORF">SAMN05216438_10977</name>
</gene>
<evidence type="ECO:0000313" key="2">
    <source>
        <dbReference type="EMBL" id="MDH7960590.1"/>
    </source>
</evidence>
<dbReference type="Proteomes" id="UP001157396">
    <property type="component" value="Unassembled WGS sequence"/>
</dbReference>
<dbReference type="InterPro" id="IPR015943">
    <property type="entry name" value="WD40/YVTN_repeat-like_dom_sf"/>
</dbReference>
<reference evidence="4" key="2">
    <citation type="submission" date="2023-02" db="EMBL/GenBank/DDBJ databases">
        <title>Comparative genomics and fermentation flavor characterization of five lactic acid bacteria reveal flavor biosynthesis metabolic pathways in fermented muskmelon puree.</title>
        <authorList>
            <person name="Yuan L."/>
            <person name="Li M."/>
            <person name="Xu X."/>
            <person name="Lao F."/>
            <person name="Wu J."/>
        </authorList>
    </citation>
    <scope>NUCLEOTIDE SEQUENCE</scope>
    <source>
        <strain evidence="4">Pa-2</strain>
    </source>
</reference>
<dbReference type="Gene3D" id="2.130.10.10">
    <property type="entry name" value="YVTN repeat-like/Quinoprotein amine dehydrogenase"/>
    <property type="match status" value="1"/>
</dbReference>
<dbReference type="EMBL" id="FOTJ01000009">
    <property type="protein sequence ID" value="SFL43291.1"/>
    <property type="molecule type" value="Genomic_DNA"/>
</dbReference>
<dbReference type="SUPFAM" id="SSF51004">
    <property type="entry name" value="C-terminal (heme d1) domain of cytochrome cd1-nitrite reductase"/>
    <property type="match status" value="1"/>
</dbReference>
<dbReference type="Proteomes" id="UP000181969">
    <property type="component" value="Unassembled WGS sequence"/>
</dbReference>